<gene>
    <name evidence="2" type="ORF">HXX76_000120</name>
</gene>
<feature type="compositionally biased region" description="Low complexity" evidence="1">
    <location>
        <begin position="86"/>
        <end position="102"/>
    </location>
</feature>
<evidence type="ECO:0000313" key="3">
    <source>
        <dbReference type="Proteomes" id="UP000650467"/>
    </source>
</evidence>
<feature type="region of interest" description="Disordered" evidence="1">
    <location>
        <begin position="58"/>
        <end position="153"/>
    </location>
</feature>
<name>A0A835WDX8_CHLIN</name>
<reference evidence="2" key="1">
    <citation type="journal article" date="2020" name="bioRxiv">
        <title>Comparative genomics of Chlamydomonas.</title>
        <authorList>
            <person name="Craig R.J."/>
            <person name="Hasan A.R."/>
            <person name="Ness R.W."/>
            <person name="Keightley P.D."/>
        </authorList>
    </citation>
    <scope>NUCLEOTIDE SEQUENCE</scope>
    <source>
        <strain evidence="2">SAG 7.73</strain>
    </source>
</reference>
<feature type="compositionally biased region" description="Polar residues" evidence="1">
    <location>
        <begin position="137"/>
        <end position="149"/>
    </location>
</feature>
<protein>
    <submittedName>
        <fullName evidence="2">Uncharacterized protein</fullName>
    </submittedName>
</protein>
<proteinExistence type="predicted"/>
<accession>A0A835WDX8</accession>
<keyword evidence="3" id="KW-1185">Reference proteome</keyword>
<comment type="caution">
    <text evidence="2">The sequence shown here is derived from an EMBL/GenBank/DDBJ whole genome shotgun (WGS) entry which is preliminary data.</text>
</comment>
<feature type="compositionally biased region" description="Low complexity" evidence="1">
    <location>
        <begin position="222"/>
        <end position="275"/>
    </location>
</feature>
<sequence>MKELHDKLAAHLHRCPGDPQEVLRAAREKVTFRSKLLSYGGRLLYRQDEREFRQPDARLQYGQQGNGGLLSSNPYYNHDDDDEQHSAGSDSDSSDGAADTSSRNAPPAGEVQRQQPTISDARATSRPPVLGRGLRGNSFTLGSKRNSADWSPGGGGGVMMSALSSTAAATQSVGTLSSGVSSSRNLKPTRPAPLRATASFTLGSNTSASAGSGGGSGGGGSSSTRPGTAAANWAHARAAAGGLPLGTPLTPHAPSAALPPQQRPPSSSSSSSSHLPHQHMMRRPQTSPDHSWLPDDFADAPAAAVKPLQPAAQQPAQPPQPTAPPRTASPPTAPPLPQRPASLTRALSLKLNRLASSVGINYMGLGRRTSEAQEAAAAELADALQKHNAQAAACSADEEEARDRLHMLRGGRSTAAGDVQVERSWKSFTTGLRRHTTADGGYCGGGEGGAGATDGSGGCFAPTASEKSFTAGAAFARFSSTSMRVRFVPEDEEEQEEEEDGKPRGRYGAYPGRGAGTGARRATTSNLVLPPSCESVIAMTDGPTPASPQPLITQPPPPLQAWTGSSSSRVSFSSSRVSFSSSRVSFSGAAAHACPAAADGAAGPALIPHPPPVAATRSQRARSFDTRCSGVLLSAAGPAERAHALPALQASALAPPPLHH</sequence>
<feature type="region of interest" description="Disordered" evidence="1">
    <location>
        <begin position="200"/>
        <end position="340"/>
    </location>
</feature>
<dbReference type="Proteomes" id="UP000650467">
    <property type="component" value="Unassembled WGS sequence"/>
</dbReference>
<feature type="region of interest" description="Disordered" evidence="1">
    <location>
        <begin position="487"/>
        <end position="521"/>
    </location>
</feature>
<feature type="compositionally biased region" description="Low complexity" evidence="1">
    <location>
        <begin position="299"/>
        <end position="315"/>
    </location>
</feature>
<dbReference type="AlphaFoldDB" id="A0A835WDX8"/>
<feature type="compositionally biased region" description="Acidic residues" evidence="1">
    <location>
        <begin position="490"/>
        <end position="500"/>
    </location>
</feature>
<evidence type="ECO:0000256" key="1">
    <source>
        <dbReference type="SAM" id="MobiDB-lite"/>
    </source>
</evidence>
<evidence type="ECO:0000313" key="2">
    <source>
        <dbReference type="EMBL" id="KAG2445504.1"/>
    </source>
</evidence>
<organism evidence="2 3">
    <name type="scientific">Chlamydomonas incerta</name>
    <dbReference type="NCBI Taxonomy" id="51695"/>
    <lineage>
        <taxon>Eukaryota</taxon>
        <taxon>Viridiplantae</taxon>
        <taxon>Chlorophyta</taxon>
        <taxon>core chlorophytes</taxon>
        <taxon>Chlorophyceae</taxon>
        <taxon>CS clade</taxon>
        <taxon>Chlamydomonadales</taxon>
        <taxon>Chlamydomonadaceae</taxon>
        <taxon>Chlamydomonas</taxon>
    </lineage>
</organism>
<dbReference type="OrthoDB" id="561533at2759"/>
<feature type="compositionally biased region" description="Pro residues" evidence="1">
    <location>
        <begin position="316"/>
        <end position="338"/>
    </location>
</feature>
<dbReference type="EMBL" id="JAEHOC010000001">
    <property type="protein sequence ID" value="KAG2445504.1"/>
    <property type="molecule type" value="Genomic_DNA"/>
</dbReference>
<feature type="compositionally biased region" description="Gly residues" evidence="1">
    <location>
        <begin position="211"/>
        <end position="221"/>
    </location>
</feature>